<evidence type="ECO:0000259" key="2">
    <source>
        <dbReference type="Pfam" id="PF13439"/>
    </source>
</evidence>
<dbReference type="AlphaFoldDB" id="A0A1N6Y4D9"/>
<evidence type="ECO:0000313" key="3">
    <source>
        <dbReference type="EMBL" id="SIR09414.1"/>
    </source>
</evidence>
<reference evidence="3 4" key="1">
    <citation type="submission" date="2017-01" db="EMBL/GenBank/DDBJ databases">
        <authorList>
            <person name="Mah S.A."/>
            <person name="Swanson W.J."/>
            <person name="Moy G.W."/>
            <person name="Vacquier V.D."/>
        </authorList>
    </citation>
    <scope>NUCLEOTIDE SEQUENCE [LARGE SCALE GENOMIC DNA]</scope>
    <source>
        <strain evidence="3 4">ATCC 29606</strain>
    </source>
</reference>
<dbReference type="EMBL" id="FTMC01000014">
    <property type="protein sequence ID" value="SIR09414.1"/>
    <property type="molecule type" value="Genomic_DNA"/>
</dbReference>
<sequence length="377" mass="41134">MDSALGCQLTATRDAPQRIVHLLGSGGFYGLERMLLDHCLHVPGKHQVWLLSGPDSLFQRFAAAGVEIRRCGGGLRELLQAIRQTQFDPAGPRLLINAHGFKGLVLGWLAACRFGLPLIATQHGFTPSNRKQRVYTWLTLQLCRTPQVKAVVCVADSIARLLRKAGVRGHKLHVLPNGLPASAGQPVGRPAAAPPAPLLGFVGRLSLEKGPDLFVELAIALCRRHPALSVVLLGEGPQRAELEARIAASGLCGRILLPGYQERMTDWLSALTVLVLSSRTEGTPMVLLEAMQLGTPIATFAVGGIPDVLVHEQSALLSPAEDLPDLITQTERLLNDPLLRQRLAERARQVQQERFHLPGQTARWDQLYRRAGNPSWH</sequence>
<dbReference type="Pfam" id="PF13439">
    <property type="entry name" value="Glyco_transf_4"/>
    <property type="match status" value="1"/>
</dbReference>
<feature type="domain" description="Glycosyl transferase family 1" evidence="1">
    <location>
        <begin position="196"/>
        <end position="349"/>
    </location>
</feature>
<keyword evidence="3" id="KW-0808">Transferase</keyword>
<dbReference type="PANTHER" id="PTHR12526">
    <property type="entry name" value="GLYCOSYLTRANSFERASE"/>
    <property type="match status" value="1"/>
</dbReference>
<dbReference type="PANTHER" id="PTHR12526:SF637">
    <property type="entry name" value="GLYCOSYLTRANSFERASE EPSF-RELATED"/>
    <property type="match status" value="1"/>
</dbReference>
<evidence type="ECO:0000259" key="1">
    <source>
        <dbReference type="Pfam" id="PF00534"/>
    </source>
</evidence>
<name>A0A1N6Y4D9_9PSED</name>
<dbReference type="InterPro" id="IPR001296">
    <property type="entry name" value="Glyco_trans_1"/>
</dbReference>
<accession>A0A1N6Y4D9</accession>
<dbReference type="GO" id="GO:1901135">
    <property type="term" value="P:carbohydrate derivative metabolic process"/>
    <property type="evidence" value="ECO:0007669"/>
    <property type="project" value="UniProtKB-ARBA"/>
</dbReference>
<dbReference type="InterPro" id="IPR028098">
    <property type="entry name" value="Glyco_trans_4-like_N"/>
</dbReference>
<dbReference type="SUPFAM" id="SSF53756">
    <property type="entry name" value="UDP-Glycosyltransferase/glycogen phosphorylase"/>
    <property type="match status" value="1"/>
</dbReference>
<protein>
    <submittedName>
        <fullName evidence="3">Glycosyltransferase involved in cell wall bisynthesis</fullName>
    </submittedName>
</protein>
<organism evidence="3 4">
    <name type="scientific">Pseudomonas flexibilis</name>
    <dbReference type="NCBI Taxonomy" id="706570"/>
    <lineage>
        <taxon>Bacteria</taxon>
        <taxon>Pseudomonadati</taxon>
        <taxon>Pseudomonadota</taxon>
        <taxon>Gammaproteobacteria</taxon>
        <taxon>Pseudomonadales</taxon>
        <taxon>Pseudomonadaceae</taxon>
        <taxon>Pseudomonas</taxon>
    </lineage>
</organism>
<dbReference type="RefSeq" id="WP_039562509.1">
    <property type="nucleotide sequence ID" value="NZ_FTMC01000014.1"/>
</dbReference>
<dbReference type="Pfam" id="PF00534">
    <property type="entry name" value="Glycos_transf_1"/>
    <property type="match status" value="1"/>
</dbReference>
<gene>
    <name evidence="3" type="ORF">SAMN05421672_11491</name>
</gene>
<dbReference type="GO" id="GO:0016757">
    <property type="term" value="F:glycosyltransferase activity"/>
    <property type="evidence" value="ECO:0007669"/>
    <property type="project" value="InterPro"/>
</dbReference>
<proteinExistence type="predicted"/>
<dbReference type="Proteomes" id="UP000186079">
    <property type="component" value="Unassembled WGS sequence"/>
</dbReference>
<feature type="domain" description="Glycosyltransferase subfamily 4-like N-terminal" evidence="2">
    <location>
        <begin position="70"/>
        <end position="179"/>
    </location>
</feature>
<dbReference type="Gene3D" id="3.40.50.2000">
    <property type="entry name" value="Glycogen Phosphorylase B"/>
    <property type="match status" value="2"/>
</dbReference>
<dbReference type="CDD" id="cd03801">
    <property type="entry name" value="GT4_PimA-like"/>
    <property type="match status" value="1"/>
</dbReference>
<evidence type="ECO:0000313" key="4">
    <source>
        <dbReference type="Proteomes" id="UP000186079"/>
    </source>
</evidence>